<dbReference type="InterPro" id="IPR050196">
    <property type="entry name" value="Cytochrome_P450_Monoox"/>
</dbReference>
<gene>
    <name evidence="15" type="ORF">HF086_009954</name>
</gene>
<evidence type="ECO:0000313" key="15">
    <source>
        <dbReference type="EMBL" id="KAH9630838.1"/>
    </source>
</evidence>
<dbReference type="PRINTS" id="PR00463">
    <property type="entry name" value="EP450I"/>
</dbReference>
<keyword evidence="9" id="KW-0492">Microsome</keyword>
<evidence type="ECO:0000256" key="12">
    <source>
        <dbReference type="ARBA" id="ARBA00023033"/>
    </source>
</evidence>
<proteinExistence type="inferred from homology"/>
<comment type="subcellular location">
    <subcellularLocation>
        <location evidence="4">Endoplasmic reticulum membrane</location>
        <topology evidence="4">Peripheral membrane protein</topology>
    </subcellularLocation>
    <subcellularLocation>
        <location evidence="3">Microsome membrane</location>
        <topology evidence="3">Peripheral membrane protein</topology>
    </subcellularLocation>
</comment>
<sequence>MYIAVGLVLICFVVLAVWSTWFKQRPDAPALMPGSLPIIGHSHLIIGDRKHLWNFVRHVNESSLEHNGAIELWFGPNRYYVVTDPEDCLTLVNACYSKPYIYGFAKEFLNNGLITADVSVWKNHRKLLNPAFNQQVLNTFVNEMNVQSRNLVLNLQNEIGKKPFDVRHYLITFTLSTISRTSLGLTAQEQKQIDKDYAVAIEDLLALYCDRFQKVWLHIGFIFSWSALKRKQDKLTTTLKNIMNPIILKRKSEMKTKTEPIYYDDAPGKFKPVLDQMLQMSHEQDVFSVDDIREHLDTLVAASYDTTSSALSFILLVIASYPEVQEKIYKEIQEVLQNMEDDFTKHDLQKLVYLEAVMKETMRLYVAVPIIARQIDVDVKLKNCTVRADSTGIIGVHALHRHPLWGPDANEFKPERWLDPSTLPTNPVLFAAFGIGKRNCIGKLFAMLMMKTALAHIIRKYQIIGDIHNVECEFDVVLKPVIQKRKSDLKSNYCITNNGIDSITGRFKPILDLLLHLADKEQVLTDDEIREHLDTIVIASYDTTSTVLQNILLVLGSYPEVQEKVYKEVQEVFQNNEDLNIHDLSKLVYMEAVIKEVLRVYDVVPVVARKLDTDIVLPKCTLKAGSTCILSLYGLHRHSSWGPDVNQFMPERWLNPATLPTNPNVYAAFSIGKRNCIGKQYAMMSLKISLAHVVSKFHISGDIKNIKWKFELVLKPAEPALIGFDLRS</sequence>
<comment type="cofactor">
    <cofactor evidence="1 14">
        <name>heme</name>
        <dbReference type="ChEBI" id="CHEBI:30413"/>
    </cofactor>
</comment>
<comment type="similarity">
    <text evidence="5">Belongs to the cytochrome P450 family.</text>
</comment>
<comment type="function">
    <text evidence="2">May be involved in the metabolism of insect hormones and in the breakdown of synthetic insecticides.</text>
</comment>
<evidence type="ECO:0000256" key="10">
    <source>
        <dbReference type="ARBA" id="ARBA00023002"/>
    </source>
</evidence>
<dbReference type="InterPro" id="IPR001128">
    <property type="entry name" value="Cyt_P450"/>
</dbReference>
<evidence type="ECO:0000256" key="9">
    <source>
        <dbReference type="ARBA" id="ARBA00022848"/>
    </source>
</evidence>
<evidence type="ECO:0000256" key="3">
    <source>
        <dbReference type="ARBA" id="ARBA00004174"/>
    </source>
</evidence>
<accession>A0A922M625</accession>
<dbReference type="PANTHER" id="PTHR24291">
    <property type="entry name" value="CYTOCHROME P450 FAMILY 4"/>
    <property type="match status" value="1"/>
</dbReference>
<dbReference type="InterPro" id="IPR002401">
    <property type="entry name" value="Cyt_P450_E_grp-I"/>
</dbReference>
<keyword evidence="13" id="KW-0472">Membrane</keyword>
<dbReference type="GO" id="GO:0016705">
    <property type="term" value="F:oxidoreductase activity, acting on paired donors, with incorporation or reduction of molecular oxygen"/>
    <property type="evidence" value="ECO:0007669"/>
    <property type="project" value="InterPro"/>
</dbReference>
<evidence type="ECO:0000256" key="4">
    <source>
        <dbReference type="ARBA" id="ARBA00004406"/>
    </source>
</evidence>
<keyword evidence="10" id="KW-0560">Oxidoreductase</keyword>
<evidence type="ECO:0000256" key="7">
    <source>
        <dbReference type="ARBA" id="ARBA00022723"/>
    </source>
</evidence>
<dbReference type="PRINTS" id="PR00385">
    <property type="entry name" value="P450"/>
</dbReference>
<dbReference type="AlphaFoldDB" id="A0A922M625"/>
<dbReference type="PROSITE" id="PS00086">
    <property type="entry name" value="CYTOCHROME_P450"/>
    <property type="match status" value="2"/>
</dbReference>
<keyword evidence="12" id="KW-0503">Monooxygenase</keyword>
<dbReference type="GO" id="GO:0005506">
    <property type="term" value="F:iron ion binding"/>
    <property type="evidence" value="ECO:0007669"/>
    <property type="project" value="InterPro"/>
</dbReference>
<keyword evidence="6 14" id="KW-0349">Heme</keyword>
<feature type="binding site" description="axial binding residue" evidence="14">
    <location>
        <position position="440"/>
    </location>
    <ligand>
        <name>heme</name>
        <dbReference type="ChEBI" id="CHEBI:30413"/>
    </ligand>
    <ligandPart>
        <name>Fe</name>
        <dbReference type="ChEBI" id="CHEBI:18248"/>
    </ligandPart>
</feature>
<dbReference type="SUPFAM" id="SSF48264">
    <property type="entry name" value="Cytochrome P450"/>
    <property type="match status" value="2"/>
</dbReference>
<comment type="caution">
    <text evidence="15">The sequence shown here is derived from an EMBL/GenBank/DDBJ whole genome shotgun (WGS) entry which is preliminary data.</text>
</comment>
<name>A0A922M625_SPOEX</name>
<dbReference type="PANTHER" id="PTHR24291:SF189">
    <property type="entry name" value="CYTOCHROME P450 4C3-RELATED"/>
    <property type="match status" value="1"/>
</dbReference>
<dbReference type="InterPro" id="IPR036396">
    <property type="entry name" value="Cyt_P450_sf"/>
</dbReference>
<dbReference type="Pfam" id="PF00067">
    <property type="entry name" value="p450"/>
    <property type="match status" value="2"/>
</dbReference>
<dbReference type="FunFam" id="1.10.630.10:FF:000035">
    <property type="entry name" value="CYtochrome P450 family"/>
    <property type="match status" value="1"/>
</dbReference>
<dbReference type="GO" id="GO:0004497">
    <property type="term" value="F:monooxygenase activity"/>
    <property type="evidence" value="ECO:0007669"/>
    <property type="project" value="UniProtKB-KW"/>
</dbReference>
<evidence type="ECO:0000256" key="2">
    <source>
        <dbReference type="ARBA" id="ARBA00003690"/>
    </source>
</evidence>
<dbReference type="EMBL" id="JACEFF010000809">
    <property type="protein sequence ID" value="KAH9630838.1"/>
    <property type="molecule type" value="Genomic_DNA"/>
</dbReference>
<evidence type="ECO:0000256" key="13">
    <source>
        <dbReference type="ARBA" id="ARBA00023136"/>
    </source>
</evidence>
<dbReference type="InterPro" id="IPR017972">
    <property type="entry name" value="Cyt_P450_CS"/>
</dbReference>
<reference evidence="15" key="1">
    <citation type="journal article" date="2021" name="G3 (Bethesda)">
        <title>Genome and transcriptome analysis of the beet armyworm Spodoptera exigua reveals targets for pest control. .</title>
        <authorList>
            <person name="Simon S."/>
            <person name="Breeschoten T."/>
            <person name="Jansen H.J."/>
            <person name="Dirks R.P."/>
            <person name="Schranz M.E."/>
            <person name="Ros V.I.D."/>
        </authorList>
    </citation>
    <scope>NUCLEOTIDE SEQUENCE</scope>
    <source>
        <strain evidence="15">TB_SE_WUR_2020</strain>
    </source>
</reference>
<evidence type="ECO:0000256" key="14">
    <source>
        <dbReference type="PIRSR" id="PIRSR602401-1"/>
    </source>
</evidence>
<organism evidence="15 16">
    <name type="scientific">Spodoptera exigua</name>
    <name type="common">Beet armyworm</name>
    <name type="synonym">Noctua fulgens</name>
    <dbReference type="NCBI Taxonomy" id="7107"/>
    <lineage>
        <taxon>Eukaryota</taxon>
        <taxon>Metazoa</taxon>
        <taxon>Ecdysozoa</taxon>
        <taxon>Arthropoda</taxon>
        <taxon>Hexapoda</taxon>
        <taxon>Insecta</taxon>
        <taxon>Pterygota</taxon>
        <taxon>Neoptera</taxon>
        <taxon>Endopterygota</taxon>
        <taxon>Lepidoptera</taxon>
        <taxon>Glossata</taxon>
        <taxon>Ditrysia</taxon>
        <taxon>Noctuoidea</taxon>
        <taxon>Noctuidae</taxon>
        <taxon>Amphipyrinae</taxon>
        <taxon>Spodoptera</taxon>
    </lineage>
</organism>
<dbReference type="GO" id="GO:0005789">
    <property type="term" value="C:endoplasmic reticulum membrane"/>
    <property type="evidence" value="ECO:0007669"/>
    <property type="project" value="UniProtKB-SubCell"/>
</dbReference>
<protein>
    <recommendedName>
        <fullName evidence="17">Cytochrome p450</fullName>
    </recommendedName>
</protein>
<evidence type="ECO:0000313" key="16">
    <source>
        <dbReference type="Proteomes" id="UP000814243"/>
    </source>
</evidence>
<evidence type="ECO:0000256" key="6">
    <source>
        <dbReference type="ARBA" id="ARBA00022617"/>
    </source>
</evidence>
<evidence type="ECO:0008006" key="17">
    <source>
        <dbReference type="Google" id="ProtNLM"/>
    </source>
</evidence>
<evidence type="ECO:0000256" key="8">
    <source>
        <dbReference type="ARBA" id="ARBA00022824"/>
    </source>
</evidence>
<dbReference type="Gene3D" id="1.10.630.10">
    <property type="entry name" value="Cytochrome P450"/>
    <property type="match status" value="2"/>
</dbReference>
<keyword evidence="11 14" id="KW-0408">Iron</keyword>
<evidence type="ECO:0000256" key="11">
    <source>
        <dbReference type="ARBA" id="ARBA00023004"/>
    </source>
</evidence>
<dbReference type="GO" id="GO:0020037">
    <property type="term" value="F:heme binding"/>
    <property type="evidence" value="ECO:0007669"/>
    <property type="project" value="InterPro"/>
</dbReference>
<keyword evidence="8" id="KW-0256">Endoplasmic reticulum</keyword>
<dbReference type="Proteomes" id="UP000814243">
    <property type="component" value="Unassembled WGS sequence"/>
</dbReference>
<evidence type="ECO:0000256" key="1">
    <source>
        <dbReference type="ARBA" id="ARBA00001971"/>
    </source>
</evidence>
<evidence type="ECO:0000256" key="5">
    <source>
        <dbReference type="ARBA" id="ARBA00010617"/>
    </source>
</evidence>
<keyword evidence="7 14" id="KW-0479">Metal-binding</keyword>